<comment type="caution">
    <text evidence="1">The sequence shown here is derived from an EMBL/GenBank/DDBJ whole genome shotgun (WGS) entry which is preliminary data.</text>
</comment>
<protein>
    <submittedName>
        <fullName evidence="1">Uncharacterized protein</fullName>
    </submittedName>
</protein>
<sequence length="83" mass="9731">MRVAVQSLQKILSSRSTTRLLIRATSPMHYQTWREVTQLTGDEARIFFKDELQMHERRMHSSTVVTDHICTTECRCSALPRRP</sequence>
<evidence type="ECO:0000313" key="1">
    <source>
        <dbReference type="EMBL" id="EYC25696.1"/>
    </source>
</evidence>
<proteinExistence type="predicted"/>
<keyword evidence="2" id="KW-1185">Reference proteome</keyword>
<gene>
    <name evidence="1" type="primary">Acey_s0011.g1339</name>
    <name evidence="1" type="ORF">Y032_0011g1339</name>
</gene>
<organism evidence="1 2">
    <name type="scientific">Ancylostoma ceylanicum</name>
    <dbReference type="NCBI Taxonomy" id="53326"/>
    <lineage>
        <taxon>Eukaryota</taxon>
        <taxon>Metazoa</taxon>
        <taxon>Ecdysozoa</taxon>
        <taxon>Nematoda</taxon>
        <taxon>Chromadorea</taxon>
        <taxon>Rhabditida</taxon>
        <taxon>Rhabditina</taxon>
        <taxon>Rhabditomorpha</taxon>
        <taxon>Strongyloidea</taxon>
        <taxon>Ancylostomatidae</taxon>
        <taxon>Ancylostomatinae</taxon>
        <taxon>Ancylostoma</taxon>
    </lineage>
</organism>
<evidence type="ECO:0000313" key="2">
    <source>
        <dbReference type="Proteomes" id="UP000024635"/>
    </source>
</evidence>
<dbReference type="Proteomes" id="UP000024635">
    <property type="component" value="Unassembled WGS sequence"/>
</dbReference>
<dbReference type="AlphaFoldDB" id="A0A016VEI3"/>
<reference evidence="2" key="1">
    <citation type="journal article" date="2015" name="Nat. Genet.">
        <title>The genome and transcriptome of the zoonotic hookworm Ancylostoma ceylanicum identify infection-specific gene families.</title>
        <authorList>
            <person name="Schwarz E.M."/>
            <person name="Hu Y."/>
            <person name="Antoshechkin I."/>
            <person name="Miller M.M."/>
            <person name="Sternberg P.W."/>
            <person name="Aroian R.V."/>
        </authorList>
    </citation>
    <scope>NUCLEOTIDE SEQUENCE</scope>
    <source>
        <strain evidence="2">HY135</strain>
    </source>
</reference>
<name>A0A016VEI3_9BILA</name>
<dbReference type="EMBL" id="JARK01001347">
    <property type="protein sequence ID" value="EYC25696.1"/>
    <property type="molecule type" value="Genomic_DNA"/>
</dbReference>
<accession>A0A016VEI3</accession>